<dbReference type="EMBL" id="JAADJG010000499">
    <property type="protein sequence ID" value="KAF4445783.1"/>
    <property type="molecule type" value="Genomic_DNA"/>
</dbReference>
<gene>
    <name evidence="3" type="ORF">F53441_10532</name>
</gene>
<evidence type="ECO:0000256" key="2">
    <source>
        <dbReference type="SAM" id="SignalP"/>
    </source>
</evidence>
<accession>A0A8H4KAJ9</accession>
<comment type="caution">
    <text evidence="3">The sequence shown here is derived from an EMBL/GenBank/DDBJ whole genome shotgun (WGS) entry which is preliminary data.</text>
</comment>
<feature type="region of interest" description="Disordered" evidence="1">
    <location>
        <begin position="139"/>
        <end position="160"/>
    </location>
</feature>
<evidence type="ECO:0000313" key="3">
    <source>
        <dbReference type="EMBL" id="KAF4445783.1"/>
    </source>
</evidence>
<keyword evidence="2" id="KW-0732">Signal</keyword>
<feature type="compositionally biased region" description="Basic and acidic residues" evidence="1">
    <location>
        <begin position="151"/>
        <end position="160"/>
    </location>
</feature>
<name>A0A8H4KAJ9_9HYPO</name>
<dbReference type="AlphaFoldDB" id="A0A8H4KAJ9"/>
<feature type="signal peptide" evidence="2">
    <location>
        <begin position="1"/>
        <end position="22"/>
    </location>
</feature>
<evidence type="ECO:0000256" key="1">
    <source>
        <dbReference type="SAM" id="MobiDB-lite"/>
    </source>
</evidence>
<sequence>MLSKLFLPLLLLLGLLASSASAQCSCSNKGGRGHRHHARDVGKRLGLTNEPSHPLLHERFNQHLSPAEAYELPRPLRRPPVSGRSPESMPDELPENTHQAVKRESDNVVHPEFWGTSLGYKRSTQSMRDDLLRKIRDALTVGPRGGPDPDLLPKEDKKSGFKKVISRDEPQEEDIFSPQINSVKEQEMRRIADAIGMAVQQGQEVEAQHQAINHMNVTISQVSEDPIIVNVEIKNPSDLSINFWDEYSPISPSAFELGFFEIFADEVALNFGEKTRTRVSQDFKQSIENIDNVLHLGPGESLDRNITIPPESVKENGNWLEMLKAANKVKLQSAGKWIGIGACASNDTVANREAFAEWSDADHSWASNFIELDL</sequence>
<protein>
    <submittedName>
        <fullName evidence="3">Uncharacterized protein</fullName>
    </submittedName>
</protein>
<proteinExistence type="predicted"/>
<reference evidence="3" key="1">
    <citation type="submission" date="2020-01" db="EMBL/GenBank/DDBJ databases">
        <title>Identification and distribution of gene clusters putatively required for synthesis of sphingolipid metabolism inhibitors in phylogenetically diverse species of the filamentous fungus Fusarium.</title>
        <authorList>
            <person name="Kim H.-S."/>
            <person name="Busman M."/>
            <person name="Brown D.W."/>
            <person name="Divon H."/>
            <person name="Uhlig S."/>
            <person name="Proctor R.H."/>
        </authorList>
    </citation>
    <scope>NUCLEOTIDE SEQUENCE</scope>
    <source>
        <strain evidence="3">NRRL 53441</strain>
    </source>
</reference>
<organism evidence="3 4">
    <name type="scientific">Fusarium austroafricanum</name>
    <dbReference type="NCBI Taxonomy" id="2364996"/>
    <lineage>
        <taxon>Eukaryota</taxon>
        <taxon>Fungi</taxon>
        <taxon>Dikarya</taxon>
        <taxon>Ascomycota</taxon>
        <taxon>Pezizomycotina</taxon>
        <taxon>Sordariomycetes</taxon>
        <taxon>Hypocreomycetidae</taxon>
        <taxon>Hypocreales</taxon>
        <taxon>Nectriaceae</taxon>
        <taxon>Fusarium</taxon>
        <taxon>Fusarium concolor species complex</taxon>
    </lineage>
</organism>
<dbReference type="Proteomes" id="UP000605986">
    <property type="component" value="Unassembled WGS sequence"/>
</dbReference>
<keyword evidence="4" id="KW-1185">Reference proteome</keyword>
<feature type="region of interest" description="Disordered" evidence="1">
    <location>
        <begin position="67"/>
        <end position="94"/>
    </location>
</feature>
<feature type="chain" id="PRO_5034961819" evidence="2">
    <location>
        <begin position="23"/>
        <end position="374"/>
    </location>
</feature>
<evidence type="ECO:0000313" key="4">
    <source>
        <dbReference type="Proteomes" id="UP000605986"/>
    </source>
</evidence>